<dbReference type="AlphaFoldDB" id="A0A1B0AZT3"/>
<dbReference type="InterPro" id="IPR001180">
    <property type="entry name" value="CNH_dom"/>
</dbReference>
<proteinExistence type="inferred from homology"/>
<feature type="repeat" description="CHCR" evidence="6">
    <location>
        <begin position="562"/>
        <end position="740"/>
    </location>
</feature>
<dbReference type="GO" id="GO:0016020">
    <property type="term" value="C:membrane"/>
    <property type="evidence" value="ECO:0007669"/>
    <property type="project" value="TreeGrafter"/>
</dbReference>
<evidence type="ECO:0000256" key="3">
    <source>
        <dbReference type="ARBA" id="ARBA00023136"/>
    </source>
</evidence>
<dbReference type="Pfam" id="PF10366">
    <property type="entry name" value="Vps39_1"/>
    <property type="match status" value="1"/>
</dbReference>
<evidence type="ECO:0000256" key="4">
    <source>
        <dbReference type="ARBA" id="ARBA00023228"/>
    </source>
</evidence>
<dbReference type="InterPro" id="IPR019452">
    <property type="entry name" value="VPS39/TGF_beta_rcpt-assoc_1"/>
</dbReference>
<feature type="domain" description="CNH" evidence="7">
    <location>
        <begin position="14"/>
        <end position="295"/>
    </location>
</feature>
<feature type="domain" description="HORMA" evidence="8">
    <location>
        <begin position="875"/>
        <end position="1070"/>
    </location>
</feature>
<dbReference type="EMBL" id="JXJN01006454">
    <property type="status" value="NOT_ANNOTATED_CDS"/>
    <property type="molecule type" value="Genomic_DNA"/>
</dbReference>
<dbReference type="EnsemblMetazoa" id="GPPI014122-RA">
    <property type="protein sequence ID" value="GPPI014122-PA"/>
    <property type="gene ID" value="GPPI014122"/>
</dbReference>
<dbReference type="GO" id="GO:0006886">
    <property type="term" value="P:intracellular protein transport"/>
    <property type="evidence" value="ECO:0007669"/>
    <property type="project" value="UniProtKB-UniRule"/>
</dbReference>
<keyword evidence="10" id="KW-1185">Reference proteome</keyword>
<organism evidence="9 10">
    <name type="scientific">Glossina palpalis gambiensis</name>
    <dbReference type="NCBI Taxonomy" id="67801"/>
    <lineage>
        <taxon>Eukaryota</taxon>
        <taxon>Metazoa</taxon>
        <taxon>Ecdysozoa</taxon>
        <taxon>Arthropoda</taxon>
        <taxon>Hexapoda</taxon>
        <taxon>Insecta</taxon>
        <taxon>Pterygota</taxon>
        <taxon>Neoptera</taxon>
        <taxon>Endopterygota</taxon>
        <taxon>Diptera</taxon>
        <taxon>Brachycera</taxon>
        <taxon>Muscomorpha</taxon>
        <taxon>Hippoboscoidea</taxon>
        <taxon>Glossinidae</taxon>
        <taxon>Glossina</taxon>
    </lineage>
</organism>
<sequence>MHQAYQIHSILKQGVHIESIAGYDNNVILGTRSGQLIMYSVDKNGAVDMLMFNKNFSKKAITQMEVIAEENLLFVLTDAMIHVCDISRKENNFTFIHNSQFTKVIRVCCAIKRRLQFFYWKLNLLASPDFSIDLKDIPKALCWVDDLICVGYKDEYVIYNIKYNKTEKHDLIVTSSSYNIDPCMCLLKNNMLGVSKDEFLVAIDPNEYLIKKDDKSKVQGSVDVAATDTKTTLKPMAWSSPLLALVWDAPFVVGRVTNGLEIRYLESNGISKDTLVQSIPELNKTKHLVRSAPGTIFAAAISELWCIRLVDISIQRHQLLQQKKFGLAIELTHISEEPDALKSDIIRQIHMRYAKELFALKQFSSAMTEFAKASADPYDVIRLFPNLLHDQAKPTTKDSFDATVPTFPMPQLEDKDLENAILALIEFLALARQKEVVKLRDTKSSSKSLLSIIDTTLLKCYLQTNDSLIAPLLRLNQCHLEESEKTLKKHDKMSELIILYQTNGKHRKALELLQAQAIKEGSSLYGHERTIRYLQQLGSSHLQLILEFSDWVLKADPEQGLRIYTEDFIEVENLPRASVLDFLLTRHKLLVIPYLEHVINVWHDNNTFLHNVLIKQYLEKVQQLMKELDKEEDEEKCEHKTEKMETLNKYRTKLYNLLKISYNYSPDVVLKDFPTNTMLEERALILGRLKKHEKVLAIYIQILGNVKKAAEYCETHYDEDQDIFFILLKTILSPLNQPPYEGIELHKDFLKPNHDVVVDLLNKYAIRIDPCKIWPFLPKDMPLHRLQNYLDTVLRTQMAESHHLEMKKALLIAEISRVEGLIRDQQNISFEINEFSVCPECRKRFTNQSVFVRYPNGDVVHLSCHDKRVMASNLFEITDIVIELLEVLLNQILYLRDVYPTQIFKKRRIYNTPVYVSIYPPLNSYLHNVLKSAREFLKNKELRCLEAKLYKEDSEEYEVYRFMIANPIAFNKEKQDEFLIDFEEQMRASLYLMAERLKHLPKLPNDARFKVLLQTTQTAFVKFSQNPHHQDFPWLCANCVDKPTSKQEEISLLPLTSINSLNISLMADIVR</sequence>
<evidence type="ECO:0008006" key="11">
    <source>
        <dbReference type="Google" id="ProtNLM"/>
    </source>
</evidence>
<dbReference type="InterPro" id="IPR003511">
    <property type="entry name" value="HORMA_dom"/>
</dbReference>
<accession>A0A1B0AZT3</accession>
<dbReference type="GO" id="GO:0034058">
    <property type="term" value="P:endosomal vesicle fusion"/>
    <property type="evidence" value="ECO:0007669"/>
    <property type="project" value="TreeGrafter"/>
</dbReference>
<evidence type="ECO:0000259" key="7">
    <source>
        <dbReference type="PROSITE" id="PS50219"/>
    </source>
</evidence>
<dbReference type="GO" id="GO:0005764">
    <property type="term" value="C:lysosome"/>
    <property type="evidence" value="ECO:0007669"/>
    <property type="project" value="UniProtKB-SubCell"/>
</dbReference>
<dbReference type="InterPro" id="IPR036570">
    <property type="entry name" value="HORMA_dom_sf"/>
</dbReference>
<name>A0A1B0AZT3_9MUSC</name>
<dbReference type="SUPFAM" id="SSF56019">
    <property type="entry name" value="The spindle assembly checkpoint protein mad2"/>
    <property type="match status" value="1"/>
</dbReference>
<dbReference type="Gene3D" id="3.30.900.10">
    <property type="entry name" value="HORMA domain"/>
    <property type="match status" value="1"/>
</dbReference>
<dbReference type="PANTHER" id="PTHR12894:SF49">
    <property type="entry name" value="VAM6_VPS39-LIKE PROTEIN"/>
    <property type="match status" value="1"/>
</dbReference>
<evidence type="ECO:0000256" key="1">
    <source>
        <dbReference type="ARBA" id="ARBA00004184"/>
    </source>
</evidence>
<evidence type="ECO:0000256" key="5">
    <source>
        <dbReference type="ARBA" id="ARBA00038201"/>
    </source>
</evidence>
<dbReference type="Pfam" id="PF00780">
    <property type="entry name" value="CNH"/>
    <property type="match status" value="1"/>
</dbReference>
<dbReference type="InterPro" id="IPR000547">
    <property type="entry name" value="Clathrin_H-chain/VPS_repeat"/>
</dbReference>
<dbReference type="SUPFAM" id="SSF50978">
    <property type="entry name" value="WD40 repeat-like"/>
    <property type="match status" value="1"/>
</dbReference>
<evidence type="ECO:0000256" key="6">
    <source>
        <dbReference type="PROSITE-ProRule" id="PRU01006"/>
    </source>
</evidence>
<dbReference type="STRING" id="67801.A0A1B0AZT3"/>
<dbReference type="Pfam" id="PF02301">
    <property type="entry name" value="HORMA"/>
    <property type="match status" value="1"/>
</dbReference>
<dbReference type="Pfam" id="PF10367">
    <property type="entry name" value="zf-Vps39_C"/>
    <property type="match status" value="1"/>
</dbReference>
<protein>
    <recommendedName>
        <fullName evidence="11">CNH domain-containing protein</fullName>
    </recommendedName>
</protein>
<evidence type="ECO:0000256" key="2">
    <source>
        <dbReference type="ARBA" id="ARBA00004371"/>
    </source>
</evidence>
<dbReference type="PANTHER" id="PTHR12894">
    <property type="entry name" value="CNH DOMAIN CONTAINING"/>
    <property type="match status" value="1"/>
</dbReference>
<dbReference type="PROSITE" id="PS50236">
    <property type="entry name" value="CHCR"/>
    <property type="match status" value="1"/>
</dbReference>
<dbReference type="PROSITE" id="PS50219">
    <property type="entry name" value="CNH"/>
    <property type="match status" value="1"/>
</dbReference>
<evidence type="ECO:0000259" key="8">
    <source>
        <dbReference type="PROSITE" id="PS50815"/>
    </source>
</evidence>
<evidence type="ECO:0000313" key="9">
    <source>
        <dbReference type="EnsemblMetazoa" id="GPPI014122-PA"/>
    </source>
</evidence>
<dbReference type="VEuPathDB" id="VectorBase:GPPI014122"/>
<keyword evidence="4" id="KW-0458">Lysosome</keyword>
<dbReference type="GO" id="GO:0006914">
    <property type="term" value="P:autophagy"/>
    <property type="evidence" value="ECO:0007669"/>
    <property type="project" value="TreeGrafter"/>
</dbReference>
<dbReference type="InterPro" id="IPR036322">
    <property type="entry name" value="WD40_repeat_dom_sf"/>
</dbReference>
<reference evidence="10" key="1">
    <citation type="submission" date="2015-01" db="EMBL/GenBank/DDBJ databases">
        <authorList>
            <person name="Aksoy S."/>
            <person name="Warren W."/>
            <person name="Wilson R.K."/>
        </authorList>
    </citation>
    <scope>NUCLEOTIDE SEQUENCE [LARGE SCALE GENOMIC DNA]</scope>
    <source>
        <strain evidence="10">IAEA</strain>
    </source>
</reference>
<dbReference type="GO" id="GO:0012505">
    <property type="term" value="C:endomembrane system"/>
    <property type="evidence" value="ECO:0007669"/>
    <property type="project" value="UniProtKB-SubCell"/>
</dbReference>
<dbReference type="Proteomes" id="UP000092460">
    <property type="component" value="Unassembled WGS sequence"/>
</dbReference>
<comment type="similarity">
    <text evidence="5">Belongs to the VAM6/VPS39 family.</text>
</comment>
<comment type="subcellular location">
    <subcellularLocation>
        <location evidence="1">Endomembrane system</location>
        <topology evidence="1">Peripheral membrane protein</topology>
    </subcellularLocation>
    <subcellularLocation>
        <location evidence="2">Lysosome</location>
    </subcellularLocation>
</comment>
<evidence type="ECO:0000313" key="10">
    <source>
        <dbReference type="Proteomes" id="UP000092460"/>
    </source>
</evidence>
<reference evidence="9" key="2">
    <citation type="submission" date="2020-05" db="UniProtKB">
        <authorList>
            <consortium name="EnsemblMetazoa"/>
        </authorList>
    </citation>
    <scope>IDENTIFICATION</scope>
    <source>
        <strain evidence="9">IAEA</strain>
    </source>
</reference>
<dbReference type="InterPro" id="IPR032914">
    <property type="entry name" value="Vam6/VPS39/TRAP1"/>
</dbReference>
<dbReference type="InterPro" id="IPR019453">
    <property type="entry name" value="VPS39/TGFA1_Znf"/>
</dbReference>
<dbReference type="PROSITE" id="PS50815">
    <property type="entry name" value="HORMA"/>
    <property type="match status" value="1"/>
</dbReference>
<keyword evidence="3" id="KW-0472">Membrane</keyword>